<gene>
    <name evidence="1" type="ORF">NCTC9601_05638</name>
</gene>
<accession>A0A2X3D0M3</accession>
<organism evidence="1 2">
    <name type="scientific">Klebsiella pneumoniae</name>
    <dbReference type="NCBI Taxonomy" id="573"/>
    <lineage>
        <taxon>Bacteria</taxon>
        <taxon>Pseudomonadati</taxon>
        <taxon>Pseudomonadota</taxon>
        <taxon>Gammaproteobacteria</taxon>
        <taxon>Enterobacterales</taxon>
        <taxon>Enterobacteriaceae</taxon>
        <taxon>Klebsiella/Raoultella group</taxon>
        <taxon>Klebsiella</taxon>
        <taxon>Klebsiella pneumoniae complex</taxon>
    </lineage>
</organism>
<proteinExistence type="predicted"/>
<reference evidence="1 2" key="1">
    <citation type="submission" date="2018-06" db="EMBL/GenBank/DDBJ databases">
        <authorList>
            <consortium name="Pathogen Informatics"/>
            <person name="Doyle S."/>
        </authorList>
    </citation>
    <scope>NUCLEOTIDE SEQUENCE [LARGE SCALE GENOMIC DNA]</scope>
    <source>
        <strain evidence="1 2">NCTC9601</strain>
    </source>
</reference>
<evidence type="ECO:0000313" key="1">
    <source>
        <dbReference type="EMBL" id="SQC18853.1"/>
    </source>
</evidence>
<dbReference type="EMBL" id="UASN01000022">
    <property type="protein sequence ID" value="SQC18853.1"/>
    <property type="molecule type" value="Genomic_DNA"/>
</dbReference>
<sequence length="60" mass="6425">MLLAQMAFNRQRFHGIGMAGLQNDVDHPVGLILLRHLAQQLQTLVVGGNTGAADGEIFIG</sequence>
<name>A0A2X3D0M3_KLEPN</name>
<dbReference type="AlphaFoldDB" id="A0A2X3D0M3"/>
<protein>
    <submittedName>
        <fullName evidence="1">Uncharacterized protein</fullName>
    </submittedName>
</protein>
<dbReference type="Proteomes" id="UP000251123">
    <property type="component" value="Unassembled WGS sequence"/>
</dbReference>
<evidence type="ECO:0000313" key="2">
    <source>
        <dbReference type="Proteomes" id="UP000251123"/>
    </source>
</evidence>